<evidence type="ECO:0000256" key="4">
    <source>
        <dbReference type="ARBA" id="ARBA00023163"/>
    </source>
</evidence>
<dbReference type="KEGG" id="ppm:PPSC2_08405"/>
<dbReference type="AlphaFoldDB" id="E3EER5"/>
<dbReference type="Gene3D" id="1.10.1660.10">
    <property type="match status" value="1"/>
</dbReference>
<proteinExistence type="predicted"/>
<evidence type="ECO:0000313" key="6">
    <source>
        <dbReference type="EMBL" id="ADO55752.1"/>
    </source>
</evidence>
<feature type="domain" description="HTH merR-type" evidence="5">
    <location>
        <begin position="4"/>
        <end position="73"/>
    </location>
</feature>
<keyword evidence="4" id="KW-0804">Transcription</keyword>
<dbReference type="GO" id="GO:0003677">
    <property type="term" value="F:DNA binding"/>
    <property type="evidence" value="ECO:0007669"/>
    <property type="project" value="UniProtKB-KW"/>
</dbReference>
<name>E3EER5_PAEPS</name>
<organism evidence="6 7">
    <name type="scientific">Paenibacillus polymyxa (strain SC2)</name>
    <name type="common">Bacillus polymyxa</name>
    <dbReference type="NCBI Taxonomy" id="886882"/>
    <lineage>
        <taxon>Bacteria</taxon>
        <taxon>Bacillati</taxon>
        <taxon>Bacillota</taxon>
        <taxon>Bacilli</taxon>
        <taxon>Bacillales</taxon>
        <taxon>Paenibacillaceae</taxon>
        <taxon>Paenibacillus</taxon>
    </lineage>
</organism>
<keyword evidence="1" id="KW-0678">Repressor</keyword>
<accession>E3EER5</accession>
<dbReference type="PATRIC" id="fig|886882.15.peg.1765"/>
<dbReference type="PANTHER" id="PTHR30204">
    <property type="entry name" value="REDOX-CYCLING DRUG-SENSING TRANSCRIPTIONAL ACTIVATOR SOXR"/>
    <property type="match status" value="1"/>
</dbReference>
<dbReference type="SUPFAM" id="SSF46955">
    <property type="entry name" value="Putative DNA-binding domain"/>
    <property type="match status" value="1"/>
</dbReference>
<gene>
    <name evidence="6" type="primary">mta</name>
    <name evidence="6" type="ORF">PPSC2_08405</name>
</gene>
<dbReference type="STRING" id="1406.LK13_21010"/>
<evidence type="ECO:0000256" key="2">
    <source>
        <dbReference type="ARBA" id="ARBA00023015"/>
    </source>
</evidence>
<dbReference type="InterPro" id="IPR009061">
    <property type="entry name" value="DNA-bd_dom_put_sf"/>
</dbReference>
<dbReference type="InterPro" id="IPR000551">
    <property type="entry name" value="MerR-type_HTH_dom"/>
</dbReference>
<dbReference type="HOGENOM" id="CLU_1049063_0_0_9"/>
<dbReference type="OrthoDB" id="9773308at2"/>
<dbReference type="eggNOG" id="COG0789">
    <property type="taxonomic scope" value="Bacteria"/>
</dbReference>
<dbReference type="EMBL" id="CP002213">
    <property type="protein sequence ID" value="ADO55752.1"/>
    <property type="molecule type" value="Genomic_DNA"/>
</dbReference>
<keyword evidence="3" id="KW-0238">DNA-binding</keyword>
<dbReference type="SMART" id="SM00422">
    <property type="entry name" value="HTH_MERR"/>
    <property type="match status" value="1"/>
</dbReference>
<dbReference type="RefSeq" id="WP_013370371.1">
    <property type="nucleotide sequence ID" value="NC_014622.2"/>
</dbReference>
<evidence type="ECO:0000256" key="3">
    <source>
        <dbReference type="ARBA" id="ARBA00023125"/>
    </source>
</evidence>
<reference evidence="6 7" key="1">
    <citation type="journal article" date="2011" name="J. Bacteriol.">
        <title>Complete genome sequence of Paenibacillus polymyxa SC2, a strain of plant growth-promoting Rhizobacterium with broad-spectrum antimicrobial activity.</title>
        <authorList>
            <person name="Ma M."/>
            <person name="Wang C."/>
            <person name="Ding Y."/>
            <person name="Li L."/>
            <person name="Shen D."/>
            <person name="Jiang X."/>
            <person name="Guan D."/>
            <person name="Cao F."/>
            <person name="Chen H."/>
            <person name="Feng R."/>
            <person name="Wang X."/>
            <person name="Ge Y."/>
            <person name="Yao L."/>
            <person name="Bing X."/>
            <person name="Yang X."/>
            <person name="Li J."/>
            <person name="Du B."/>
        </authorList>
    </citation>
    <scope>NUCLEOTIDE SEQUENCE [LARGE SCALE GENOMIC DNA]</scope>
    <source>
        <strain evidence="6 7">SC2</strain>
    </source>
</reference>
<dbReference type="GO" id="GO:0003700">
    <property type="term" value="F:DNA-binding transcription factor activity"/>
    <property type="evidence" value="ECO:0007669"/>
    <property type="project" value="InterPro"/>
</dbReference>
<evidence type="ECO:0000313" key="7">
    <source>
        <dbReference type="Proteomes" id="UP000006868"/>
    </source>
</evidence>
<dbReference type="Proteomes" id="UP000006868">
    <property type="component" value="Chromosome"/>
</dbReference>
<keyword evidence="2" id="KW-0805">Transcription regulation</keyword>
<evidence type="ECO:0000259" key="5">
    <source>
        <dbReference type="PROSITE" id="PS50937"/>
    </source>
</evidence>
<sequence>MKKHITISQLAQLMNVSVHQLRYFEEKGILYPLYTDENQYRMYGLHEIYQLSHILMLRKLNIPVGQIEECMTSYTADDYNQLLEHSLQKVQDEIANLKLLEQFIHKVLKEHYTLTQQNNEYRLKLQGTRHLKLWFALESDQELTARNLFEQRPAPPQLFENDLHYLSDSGEVKLYYETTSGKADYILEEGSYLYKHFSATEDAEIEHQVQQLEHYATQHHYECLSKIIVVEKSYLSIFDSNELQYEIQVQISDVQEALHESTIL</sequence>
<protein>
    <submittedName>
        <fullName evidence="6">Transcriptional regulator</fullName>
    </submittedName>
</protein>
<dbReference type="InterPro" id="IPR047057">
    <property type="entry name" value="MerR_fam"/>
</dbReference>
<evidence type="ECO:0000256" key="1">
    <source>
        <dbReference type="ARBA" id="ARBA00022491"/>
    </source>
</evidence>
<dbReference type="PANTHER" id="PTHR30204:SF69">
    <property type="entry name" value="MERR-FAMILY TRANSCRIPTIONAL REGULATOR"/>
    <property type="match status" value="1"/>
</dbReference>
<dbReference type="Pfam" id="PF13411">
    <property type="entry name" value="MerR_1"/>
    <property type="match status" value="1"/>
</dbReference>
<dbReference type="PROSITE" id="PS50937">
    <property type="entry name" value="HTH_MERR_2"/>
    <property type="match status" value="1"/>
</dbReference>